<feature type="chain" id="PRO_5018288095" description="RxLR effector protein" evidence="1">
    <location>
        <begin position="20"/>
        <end position="353"/>
    </location>
</feature>
<dbReference type="AlphaFoldDB" id="A0A3M6VTQ9"/>
<comment type="caution">
    <text evidence="2">The sequence shown here is derived from an EMBL/GenBank/DDBJ whole genome shotgun (WGS) entry which is preliminary data.</text>
</comment>
<evidence type="ECO:0000256" key="1">
    <source>
        <dbReference type="SAM" id="SignalP"/>
    </source>
</evidence>
<dbReference type="EMBL" id="QLLG01000004">
    <property type="protein sequence ID" value="RMX70215.1"/>
    <property type="molecule type" value="Genomic_DNA"/>
</dbReference>
<evidence type="ECO:0000313" key="2">
    <source>
        <dbReference type="EMBL" id="RMX70215.1"/>
    </source>
</evidence>
<dbReference type="STRING" id="542832.A0A3M6VTQ9"/>
<dbReference type="Proteomes" id="UP000282087">
    <property type="component" value="Unassembled WGS sequence"/>
</dbReference>
<keyword evidence="3" id="KW-1185">Reference proteome</keyword>
<feature type="signal peptide" evidence="1">
    <location>
        <begin position="1"/>
        <end position="19"/>
    </location>
</feature>
<evidence type="ECO:0000313" key="3">
    <source>
        <dbReference type="Proteomes" id="UP000282087"/>
    </source>
</evidence>
<sequence length="353" mass="40274">MHLPCVLIFFAVVIRPVSAGAHTEPSDVVNSYGRPKVPVKRYLRVQERAYDVDDDERTAFADGVAEFFASKRSAEPLVSDRLSKRFRVGDVVDDSTQMATWQKVVEKDYNENLVDTGGVKRAGDILESEYRPGKVSRIGDAEDRPNKHIDIGEDNIFEQPMMVSWVKMVDEHNVNYPSKQITLLNVMLKDYSLKQLVKAAVKSPSNNIATRVQDEIRQFLLAEKTTPDNVFTWLHLDELKGDLFDSPLYPFYMNYWMYYLSKLPSVRVLEDFSVEKLPIMFGKIQTSAFTRRVEEEIIGKLLKYWTDNNTEFTKVKDDVLKIELAAEKGSVYESALLKAAHAYALSAGKDLIP</sequence>
<gene>
    <name evidence="2" type="ORF">DD238_001059</name>
</gene>
<keyword evidence="1" id="KW-0732">Signal</keyword>
<proteinExistence type="predicted"/>
<reference evidence="2 3" key="1">
    <citation type="submission" date="2018-06" db="EMBL/GenBank/DDBJ databases">
        <title>Comparative genomics of downy mildews reveals potential adaptations to biotrophy.</title>
        <authorList>
            <person name="Fletcher K."/>
            <person name="Klosterman S.J."/>
            <person name="Derevnina L."/>
            <person name="Martin F."/>
            <person name="Koike S."/>
            <person name="Reyes Chin-Wo S."/>
            <person name="Mou B."/>
            <person name="Michelmore R."/>
        </authorList>
    </citation>
    <scope>NUCLEOTIDE SEQUENCE [LARGE SCALE GENOMIC DNA]</scope>
    <source>
        <strain evidence="2 3">R14</strain>
    </source>
</reference>
<accession>A0A3M6VTQ9</accession>
<organism evidence="2 3">
    <name type="scientific">Peronospora effusa</name>
    <dbReference type="NCBI Taxonomy" id="542832"/>
    <lineage>
        <taxon>Eukaryota</taxon>
        <taxon>Sar</taxon>
        <taxon>Stramenopiles</taxon>
        <taxon>Oomycota</taxon>
        <taxon>Peronosporomycetes</taxon>
        <taxon>Peronosporales</taxon>
        <taxon>Peronosporaceae</taxon>
        <taxon>Peronospora</taxon>
    </lineage>
</organism>
<evidence type="ECO:0008006" key="4">
    <source>
        <dbReference type="Google" id="ProtNLM"/>
    </source>
</evidence>
<protein>
    <recommendedName>
        <fullName evidence="4">RxLR effector protein</fullName>
    </recommendedName>
</protein>
<name>A0A3M6VTQ9_9STRA</name>
<dbReference type="VEuPathDB" id="FungiDB:DD237_002238"/>